<evidence type="ECO:0000313" key="9">
    <source>
        <dbReference type="Proteomes" id="UP000800038"/>
    </source>
</evidence>
<evidence type="ECO:0000313" key="8">
    <source>
        <dbReference type="EMBL" id="KAF1942479.1"/>
    </source>
</evidence>
<name>A0A6A5SSB9_9PLEO</name>
<dbReference type="GO" id="GO:0005524">
    <property type="term" value="F:ATP binding"/>
    <property type="evidence" value="ECO:0007669"/>
    <property type="project" value="UniProtKB-KW"/>
</dbReference>
<feature type="region of interest" description="Disordered" evidence="6">
    <location>
        <begin position="236"/>
        <end position="293"/>
    </location>
</feature>
<dbReference type="PANTHER" id="PTHR45626:SF26">
    <property type="entry name" value="FAMILY HELICASE, PUTATIVE (AFU_ORTHOLOGUE AFUA_2G09120)-RELATED"/>
    <property type="match status" value="1"/>
</dbReference>
<evidence type="ECO:0000256" key="2">
    <source>
        <dbReference type="ARBA" id="ARBA00022679"/>
    </source>
</evidence>
<feature type="region of interest" description="Disordered" evidence="6">
    <location>
        <begin position="377"/>
        <end position="415"/>
    </location>
</feature>
<proteinExistence type="predicted"/>
<dbReference type="SUPFAM" id="SSF53335">
    <property type="entry name" value="S-adenosyl-L-methionine-dependent methyltransferases"/>
    <property type="match status" value="1"/>
</dbReference>
<keyword evidence="5" id="KW-0067">ATP-binding</keyword>
<dbReference type="CDD" id="cd18793">
    <property type="entry name" value="SF2_C_SNF"/>
    <property type="match status" value="1"/>
</dbReference>
<dbReference type="SUPFAM" id="SSF52540">
    <property type="entry name" value="P-loop containing nucleoside triphosphate hydrolases"/>
    <property type="match status" value="2"/>
</dbReference>
<dbReference type="Proteomes" id="UP000800038">
    <property type="component" value="Unassembled WGS sequence"/>
</dbReference>
<evidence type="ECO:0000256" key="5">
    <source>
        <dbReference type="ARBA" id="ARBA00022840"/>
    </source>
</evidence>
<reference evidence="8" key="1">
    <citation type="journal article" date="2020" name="Stud. Mycol.">
        <title>101 Dothideomycetes genomes: a test case for predicting lifestyles and emergence of pathogens.</title>
        <authorList>
            <person name="Haridas S."/>
            <person name="Albert R."/>
            <person name="Binder M."/>
            <person name="Bloem J."/>
            <person name="Labutti K."/>
            <person name="Salamov A."/>
            <person name="Andreopoulos B."/>
            <person name="Baker S."/>
            <person name="Barry K."/>
            <person name="Bills G."/>
            <person name="Bluhm B."/>
            <person name="Cannon C."/>
            <person name="Castanera R."/>
            <person name="Culley D."/>
            <person name="Daum C."/>
            <person name="Ezra D."/>
            <person name="Gonzalez J."/>
            <person name="Henrissat B."/>
            <person name="Kuo A."/>
            <person name="Liang C."/>
            <person name="Lipzen A."/>
            <person name="Lutzoni F."/>
            <person name="Magnuson J."/>
            <person name="Mondo S."/>
            <person name="Nolan M."/>
            <person name="Ohm R."/>
            <person name="Pangilinan J."/>
            <person name="Park H.-J."/>
            <person name="Ramirez L."/>
            <person name="Alfaro M."/>
            <person name="Sun H."/>
            <person name="Tritt A."/>
            <person name="Yoshinaga Y."/>
            <person name="Zwiers L.-H."/>
            <person name="Turgeon B."/>
            <person name="Goodwin S."/>
            <person name="Spatafora J."/>
            <person name="Crous P."/>
            <person name="Grigoriev I."/>
        </authorList>
    </citation>
    <scope>NUCLEOTIDE SEQUENCE</scope>
    <source>
        <strain evidence="8">CBS 161.51</strain>
    </source>
</reference>
<dbReference type="Pfam" id="PF00145">
    <property type="entry name" value="DNA_methylase"/>
    <property type="match status" value="1"/>
</dbReference>
<dbReference type="GO" id="GO:0008094">
    <property type="term" value="F:ATP-dependent activity, acting on DNA"/>
    <property type="evidence" value="ECO:0007669"/>
    <property type="project" value="TreeGrafter"/>
</dbReference>
<keyword evidence="2" id="KW-0808">Transferase</keyword>
<feature type="region of interest" description="Disordered" evidence="6">
    <location>
        <begin position="178"/>
        <end position="222"/>
    </location>
</feature>
<feature type="domain" description="Helicase C-terminal" evidence="7">
    <location>
        <begin position="2112"/>
        <end position="2270"/>
    </location>
</feature>
<gene>
    <name evidence="8" type="ORF">EJ02DRAFT_511619</name>
</gene>
<keyword evidence="4" id="KW-0378">Hydrolase</keyword>
<feature type="region of interest" description="Disordered" evidence="6">
    <location>
        <begin position="36"/>
        <end position="56"/>
    </location>
</feature>
<dbReference type="InterPro" id="IPR001525">
    <property type="entry name" value="C5_MeTfrase"/>
</dbReference>
<feature type="region of interest" description="Disordered" evidence="6">
    <location>
        <begin position="455"/>
        <end position="476"/>
    </location>
</feature>
<organism evidence="8 9">
    <name type="scientific">Clathrospora elynae</name>
    <dbReference type="NCBI Taxonomy" id="706981"/>
    <lineage>
        <taxon>Eukaryota</taxon>
        <taxon>Fungi</taxon>
        <taxon>Dikarya</taxon>
        <taxon>Ascomycota</taxon>
        <taxon>Pezizomycotina</taxon>
        <taxon>Dothideomycetes</taxon>
        <taxon>Pleosporomycetidae</taxon>
        <taxon>Pleosporales</taxon>
        <taxon>Diademaceae</taxon>
        <taxon>Clathrospora</taxon>
    </lineage>
</organism>
<evidence type="ECO:0000259" key="7">
    <source>
        <dbReference type="PROSITE" id="PS51194"/>
    </source>
</evidence>
<dbReference type="InterPro" id="IPR050628">
    <property type="entry name" value="SNF2_RAD54_helicase_TF"/>
</dbReference>
<dbReference type="InterPro" id="IPR049730">
    <property type="entry name" value="SNF2/RAD54-like_C"/>
</dbReference>
<keyword evidence="9" id="KW-1185">Reference proteome</keyword>
<dbReference type="PANTHER" id="PTHR45626">
    <property type="entry name" value="TRANSCRIPTION TERMINATION FACTOR 2-RELATED"/>
    <property type="match status" value="1"/>
</dbReference>
<keyword evidence="3" id="KW-0547">Nucleotide-binding</keyword>
<evidence type="ECO:0000256" key="4">
    <source>
        <dbReference type="ARBA" id="ARBA00022801"/>
    </source>
</evidence>
<sequence>MAQTRSRKRKRKRVSDILPLAAWHGDTIAVTPRRLIASKGPSERDSLTETHTRGNEALPTRVALQVETLITATHDRAPAKPSQASTEEPDRVTPPDCCYHCRTRGGNAAYECFKEERSDICTRCNKDKKKTCRIPTDEEMVTILGRCPQCTRRGFKICNGGDPCNTCSRNKTPHLCRKPAQKKVKRESAPTRRASTNESGLTVKKRPSRARRSEPAVHGLIEQDDDMALSIEHHDNENHAGTLGNGMSSPEQPRKLAESGLRGLFDDEKPTNLPQSSPVSAYLSKSVRGARRERTASIELPAEVYDQTREYYGRLPSRIASNDALQDTDFGPGSVSADEDMVMTEAPKAQLDHDLMPPSNTNGRPRRSRVRISYVEAIPDNISDQGRGLEDEEASDVYTSPTKDDESEPDALSEPTYLENELSVDSDADMLGQTTFDYNELSVEDEPTETAITVHKRSKVGSASQNRAGKGIDQSLPPLKNVEDSFSDMTTNAVLLGLGKALESLEGRSFKVATMCSGTESPLLALHEISKALQKQGYPPVNFQHEFSAEIEVFRQAYIQRNFRPKILFRDVRDFLRKDITKATTAYGAEVEIPIGIHILIAGFVCKDLSRMNSNNKTLEDGGESGDTWLAIYTYAKRFRPSIVLLENVRSERKIWDDIVSRWDKIGYEAAWVYCDSKNYYLPQTRERMYMIAIERSQFGTGVGKAVVRWKDVMQQLQRQCSSPYEAWLPDSLQELSDYSIPFSEPDWPLCKLRYDHIRSEERLGILSPVTRRSNNGTVRPPDFADRSFYISQSSRVSDAIDVAHLQRAHRGYDSLFKMSLWDVSQNVDRFKADVGIAPCITPGGMVFASNRQQALNGSQLLLLQGMPFDRLHFANETQRERQDLAGNAMSTTVIGASLIAALISACPSLRATSPLSAPCAGNPKHVYDEAMLSSRRTQTPDEFVRWWRPKLPARLKLTSFPDLRRLTSDFESNDQTTNAYVSVILKAQIDLQYFCIGDFARQHQAWKVTYCSPQATLELRLGHETQWLLFVKCPSHLPGNSPLRELLEAPIAQGIIRNSLLDVEWKLHVQCTKDCQVQISGSDERSSSWRSRLGLPDYREETVPTTIKIQSNDKDTDTLVGEYEHLPNCGTASNGLYRRSTHGAADLYLFLDPNPIGRPDHDRYVFSADHSRKHYGDPRLTLARVDPLWRPWNVSDQRPYQVHTTVSGVWVPVAMNLSSATVSIGAGVLSTKSLHQDALETCLQGIPFLDVILQESLPVHAFADYAWTLERPRLLPSFLSWQTVQTGTTRDCSCAPLYPTLIWSVDEKNGMATAHEDRKAAATFERAIKNRPPIFQLKATSDSSKTQIQVGINIMSLVHRAEGRLSGTSPVSTAWRLVTDHADLPPQPFAKFRLQSNSKDAAYAGPATPKYLRGAQLKSLTWMVGQELGKEITISETEEGVYSGLGWRAEARAQTTRTVRGGILADLPSFGKTVTTIGLIQSEFEKHTPEAIIHRNLTLTTGLPALLDSAATLIVCPPHIIMQWKSELENFLDADQYELYNVLLIQDCAQLKRVTIEDILRSKYVTELANFTAMPGPVMTSRRAFEAWMTRAMDEVPDRLAAQRSHNYEDFQQLTRELFEERLQHPEFKATLPLKISHGSAYKSFSATQSVSSTSRKFKAKGKVPFSRAAIGSVPLLHLFRYNRVVVDEYHYLNDVKKLGNGLAAVAIKKVAAHKRWILSGTPALANFSDVDQIASFLGIKLGRDFLGDGIVTTQTERVRKGDQTDVENFLSQTEVPSSQWHQARHDLAQEFLGHFVRQNEAELTHIRCTEQLLPIELNAAHHAIYLELTQHLISQKMQIKKLNNKLQSDRTDRLNESLESSSSAEEALLKSALLFQTEEGESGLELLMSKRSQQHRSTKVELMELLVGFEGLMGTERNKLGGQSKKPTKEPTIADLYGHFKKDIELQNWLGDPDATHSIKGMLARAEKTPKSNVFAELNKTSGAKRLRLIKKRLSQLREVALEFAHRTRSKRFVESIAEHLQFPTSQRENTFKCSSPQCDGTASISKLRSVPHCGHTACMNCLGSRADDEICVHPDCRSLVHDVNLIRMSDLGTSEGLSAGRSFGKKLGAIAQLIKKLPAHDQGIVFAPNQETIDILETVFDHHVISYHSPCRRGKRTVSADIIEDFKANKDLKQRKKVLILDLGSESAAGINLTNANHIIFVAPLLAKTQYDYDSAMAQAIARSRRYGQEKEVHVYHVVAQRTIDVDILEHRHKRVDGITTETSPMNMPGPTSAKKEKTKLVRNNAGQIALIPSSWLADESMRKTLGVGEKPDSLASLINFSETFEQDEEEFFDMAASYITSMIPNFSTEHLFLLFRLCQPLGAPGAVTGCTIWLTPFEY</sequence>
<evidence type="ECO:0000256" key="1">
    <source>
        <dbReference type="ARBA" id="ARBA00022603"/>
    </source>
</evidence>
<dbReference type="GO" id="GO:0005634">
    <property type="term" value="C:nucleus"/>
    <property type="evidence" value="ECO:0007669"/>
    <property type="project" value="TreeGrafter"/>
</dbReference>
<protein>
    <recommendedName>
        <fullName evidence="7">Helicase C-terminal domain-containing protein</fullName>
    </recommendedName>
</protein>
<feature type="compositionally biased region" description="Basic and acidic residues" evidence="6">
    <location>
        <begin position="41"/>
        <end position="54"/>
    </location>
</feature>
<evidence type="ECO:0000256" key="3">
    <source>
        <dbReference type="ARBA" id="ARBA00022741"/>
    </source>
</evidence>
<dbReference type="InterPro" id="IPR029063">
    <property type="entry name" value="SAM-dependent_MTases_sf"/>
</dbReference>
<dbReference type="Gene3D" id="3.40.50.300">
    <property type="entry name" value="P-loop containing nucleotide triphosphate hydrolases"/>
    <property type="match status" value="2"/>
</dbReference>
<dbReference type="OrthoDB" id="423221at2759"/>
<dbReference type="GO" id="GO:0016787">
    <property type="term" value="F:hydrolase activity"/>
    <property type="evidence" value="ECO:0007669"/>
    <property type="project" value="UniProtKB-KW"/>
</dbReference>
<dbReference type="Gene3D" id="3.40.50.150">
    <property type="entry name" value="Vaccinia Virus protein VP39"/>
    <property type="match status" value="1"/>
</dbReference>
<dbReference type="GO" id="GO:0006281">
    <property type="term" value="P:DNA repair"/>
    <property type="evidence" value="ECO:0007669"/>
    <property type="project" value="TreeGrafter"/>
</dbReference>
<dbReference type="EMBL" id="ML976034">
    <property type="protein sequence ID" value="KAF1942479.1"/>
    <property type="molecule type" value="Genomic_DNA"/>
</dbReference>
<dbReference type="InterPro" id="IPR027417">
    <property type="entry name" value="P-loop_NTPase"/>
</dbReference>
<keyword evidence="1" id="KW-0489">Methyltransferase</keyword>
<dbReference type="GO" id="GO:0008168">
    <property type="term" value="F:methyltransferase activity"/>
    <property type="evidence" value="ECO:0007669"/>
    <property type="project" value="UniProtKB-KW"/>
</dbReference>
<evidence type="ECO:0000256" key="6">
    <source>
        <dbReference type="SAM" id="MobiDB-lite"/>
    </source>
</evidence>
<dbReference type="InterPro" id="IPR001650">
    <property type="entry name" value="Helicase_C-like"/>
</dbReference>
<dbReference type="PROSITE" id="PS51194">
    <property type="entry name" value="HELICASE_CTER"/>
    <property type="match status" value="1"/>
</dbReference>
<dbReference type="InterPro" id="IPR000330">
    <property type="entry name" value="SNF2_N"/>
</dbReference>
<accession>A0A6A5SSB9</accession>
<dbReference type="GO" id="GO:0032259">
    <property type="term" value="P:methylation"/>
    <property type="evidence" value="ECO:0007669"/>
    <property type="project" value="UniProtKB-KW"/>
</dbReference>
<dbReference type="Pfam" id="PF00176">
    <property type="entry name" value="SNF2-rel_dom"/>
    <property type="match status" value="1"/>
</dbReference>